<dbReference type="EMBL" id="CAVN010000097">
    <property type="protein sequence ID" value="CDF58640.1"/>
    <property type="molecule type" value="Genomic_DNA"/>
</dbReference>
<dbReference type="GO" id="GO:0003677">
    <property type="term" value="F:DNA binding"/>
    <property type="evidence" value="ECO:0007669"/>
    <property type="project" value="InterPro"/>
</dbReference>
<dbReference type="GO" id="GO:0000150">
    <property type="term" value="F:DNA strand exchange activity"/>
    <property type="evidence" value="ECO:0007669"/>
    <property type="project" value="InterPro"/>
</dbReference>
<comment type="caution">
    <text evidence="2">The sequence shown here is derived from an EMBL/GenBank/DDBJ whole genome shotgun (WGS) entry which is preliminary data.</text>
</comment>
<dbReference type="InterPro" id="IPR011109">
    <property type="entry name" value="DNA_bind_recombinase_dom"/>
</dbReference>
<evidence type="ECO:0000313" key="3">
    <source>
        <dbReference type="Proteomes" id="UP000014923"/>
    </source>
</evidence>
<reference evidence="2" key="1">
    <citation type="submission" date="2013-03" db="EMBL/GenBank/DDBJ databases">
        <title>Draft genome sequence of the hydrogen-ethanol-producing anaerobic alkalithermophilic Caloramator celere.</title>
        <authorList>
            <person name="Ciranna A."/>
            <person name="Larjo A."/>
            <person name="Kivisto A."/>
            <person name="Santala V."/>
            <person name="Roos C."/>
            <person name="Karp M."/>
        </authorList>
    </citation>
    <scope>NUCLEOTIDE SEQUENCE [LARGE SCALE GENOMIC DNA]</scope>
    <source>
        <strain evidence="2">DSM 8682</strain>
    </source>
</reference>
<dbReference type="InterPro" id="IPR038109">
    <property type="entry name" value="DNA_bind_recomb_sf"/>
</dbReference>
<dbReference type="Gene3D" id="3.90.1750.20">
    <property type="entry name" value="Putative Large Serine Recombinase, Chain B, Domain 2"/>
    <property type="match status" value="1"/>
</dbReference>
<name>R7RTS2_9CLOT</name>
<dbReference type="Proteomes" id="UP000014923">
    <property type="component" value="Unassembled WGS sequence"/>
</dbReference>
<dbReference type="eggNOG" id="COG1961">
    <property type="taxonomic scope" value="Bacteria"/>
</dbReference>
<sequence>MEEVLKTIMSSLAQEESRSISENVTWGQRKRFADRKVSLPYKHFLGYEKGEDGVLKIVEEEAKIVRMIYKIFLEGKTPLSIAEYLTENNISTPAGKNK</sequence>
<dbReference type="InterPro" id="IPR050639">
    <property type="entry name" value="SSR_resolvase"/>
</dbReference>
<evidence type="ECO:0000259" key="1">
    <source>
        <dbReference type="Pfam" id="PF07508"/>
    </source>
</evidence>
<dbReference type="HOGENOM" id="CLU_2494245_0_0_9"/>
<feature type="domain" description="Recombinase" evidence="1">
    <location>
        <begin position="59"/>
        <end position="97"/>
    </location>
</feature>
<organism evidence="2 3">
    <name type="scientific">Thermobrachium celere DSM 8682</name>
    <dbReference type="NCBI Taxonomy" id="941824"/>
    <lineage>
        <taxon>Bacteria</taxon>
        <taxon>Bacillati</taxon>
        <taxon>Bacillota</taxon>
        <taxon>Clostridia</taxon>
        <taxon>Eubacteriales</taxon>
        <taxon>Clostridiaceae</taxon>
        <taxon>Thermobrachium</taxon>
    </lineage>
</organism>
<dbReference type="Pfam" id="PF07508">
    <property type="entry name" value="Recombinase"/>
    <property type="match status" value="1"/>
</dbReference>
<accession>R7RTS2</accession>
<protein>
    <submittedName>
        <fullName evidence="2">Phage integrase (Site-specific recombinase)</fullName>
    </submittedName>
</protein>
<proteinExistence type="predicted"/>
<dbReference type="PANTHER" id="PTHR30461:SF23">
    <property type="entry name" value="DNA RECOMBINASE-RELATED"/>
    <property type="match status" value="1"/>
</dbReference>
<dbReference type="PANTHER" id="PTHR30461">
    <property type="entry name" value="DNA-INVERTASE FROM LAMBDOID PROPHAGE"/>
    <property type="match status" value="1"/>
</dbReference>
<dbReference type="AlphaFoldDB" id="R7RTS2"/>
<gene>
    <name evidence="2" type="ORF">TCEL_00686</name>
</gene>
<keyword evidence="3" id="KW-1185">Reference proteome</keyword>
<evidence type="ECO:0000313" key="2">
    <source>
        <dbReference type="EMBL" id="CDF58640.1"/>
    </source>
</evidence>